<protein>
    <submittedName>
        <fullName evidence="1">Uncharacterized protein</fullName>
    </submittedName>
</protein>
<dbReference type="Proteomes" id="UP001139646">
    <property type="component" value="Unassembled WGS sequence"/>
</dbReference>
<organism evidence="1 2">
    <name type="scientific">Colwellia maritima</name>
    <dbReference type="NCBI Taxonomy" id="2912588"/>
    <lineage>
        <taxon>Bacteria</taxon>
        <taxon>Pseudomonadati</taxon>
        <taxon>Pseudomonadota</taxon>
        <taxon>Gammaproteobacteria</taxon>
        <taxon>Alteromonadales</taxon>
        <taxon>Colwelliaceae</taxon>
        <taxon>Colwellia</taxon>
    </lineage>
</organism>
<reference evidence="1" key="1">
    <citation type="submission" date="2022-01" db="EMBL/GenBank/DDBJ databases">
        <title>Colwellia maritima, isolated from seawater.</title>
        <authorList>
            <person name="Kristyanto S."/>
            <person name="Jung J."/>
            <person name="Jeon C.O."/>
        </authorList>
    </citation>
    <scope>NUCLEOTIDE SEQUENCE</scope>
    <source>
        <strain evidence="1">MSW7</strain>
    </source>
</reference>
<gene>
    <name evidence="1" type="ORF">L3081_02430</name>
</gene>
<sequence>MTKLFMCFVLVLTSFTSLAEAEFDSQPKNSILLTVFLKHDQGKSLDEIQDVLAEQGFFEAFPPKGVSIVSRYVMMGIGQVVTLEVPAHHLMKLTLQ</sequence>
<dbReference type="EMBL" id="JAKKSL010000001">
    <property type="protein sequence ID" value="MCI2282459.1"/>
    <property type="molecule type" value="Genomic_DNA"/>
</dbReference>
<evidence type="ECO:0000313" key="2">
    <source>
        <dbReference type="Proteomes" id="UP001139646"/>
    </source>
</evidence>
<accession>A0ABS9WX92</accession>
<dbReference type="RefSeq" id="WP_242283202.1">
    <property type="nucleotide sequence ID" value="NZ_JAKKSL010000001.1"/>
</dbReference>
<name>A0ABS9WX92_9GAMM</name>
<evidence type="ECO:0000313" key="1">
    <source>
        <dbReference type="EMBL" id="MCI2282459.1"/>
    </source>
</evidence>
<keyword evidence="2" id="KW-1185">Reference proteome</keyword>
<proteinExistence type="predicted"/>
<comment type="caution">
    <text evidence="1">The sequence shown here is derived from an EMBL/GenBank/DDBJ whole genome shotgun (WGS) entry which is preliminary data.</text>
</comment>